<proteinExistence type="predicted"/>
<dbReference type="InterPro" id="IPR011704">
    <property type="entry name" value="ATPase_dyneun-rel_AAA"/>
</dbReference>
<dbReference type="GO" id="GO:0016887">
    <property type="term" value="F:ATP hydrolysis activity"/>
    <property type="evidence" value="ECO:0007669"/>
    <property type="project" value="InterPro"/>
</dbReference>
<evidence type="ECO:0000313" key="3">
    <source>
        <dbReference type="Proteomes" id="UP000824176"/>
    </source>
</evidence>
<dbReference type="InterPro" id="IPR052934">
    <property type="entry name" value="Methyl-DNA_Rec/Restrict_Enz"/>
</dbReference>
<gene>
    <name evidence="2" type="ORF">H9804_05235</name>
</gene>
<dbReference type="PANTHER" id="PTHR37291">
    <property type="entry name" value="5-METHYLCYTOSINE-SPECIFIC RESTRICTION ENZYME B"/>
    <property type="match status" value="1"/>
</dbReference>
<accession>A0A9D2GUM3</accession>
<name>A0A9D2GUM3_9BACT</name>
<dbReference type="SUPFAM" id="SSF52540">
    <property type="entry name" value="P-loop containing nucleoside triphosphate hydrolases"/>
    <property type="match status" value="2"/>
</dbReference>
<dbReference type="PANTHER" id="PTHR37291:SF1">
    <property type="entry name" value="TYPE IV METHYL-DIRECTED RESTRICTION ENZYME ECOKMCRB SUBUNIT"/>
    <property type="match status" value="1"/>
</dbReference>
<dbReference type="AlphaFoldDB" id="A0A9D2GUM3"/>
<reference evidence="2" key="2">
    <citation type="submission" date="2021-04" db="EMBL/GenBank/DDBJ databases">
        <authorList>
            <person name="Gilroy R."/>
        </authorList>
    </citation>
    <scope>NUCLEOTIDE SEQUENCE</scope>
    <source>
        <strain evidence="2">ChiW4-1371</strain>
    </source>
</reference>
<comment type="caution">
    <text evidence="2">The sequence shown here is derived from an EMBL/GenBank/DDBJ whole genome shotgun (WGS) entry which is preliminary data.</text>
</comment>
<dbReference type="InterPro" id="IPR027417">
    <property type="entry name" value="P-loop_NTPase"/>
</dbReference>
<sequence>MQEKNVYVFSSRWGGNSKSYWKHCIENNVVFINNEHDSVTNFPEIARGVKKGDIIALRDGQKMYAVGIANNDAQVKNVLSGKPLFDSNDEIKSYGIENHVNAVYVTVYKWYTLTGEDKNNFNLQGLQDRVILIHEEKYNNTRKHIMEIYKSQLEGSMNNNEFKNNIESLLTNNYNLILTGAPGTGKTYIAKQIAAKMIFGEDISLDEIEKDENKKNKFELQYKFVQFHPSYDYTDFVEGIRPATKNDDTYGFKRKDGTFKDFCIKALKNYKSIISENDVREFCEYIKTEIKAMGKFSIKGIGGDNVSPICKIDINDNDVRVEVNTVNHHCFTKTYLELLKLYDNYKDYINSNNQTYQEFVQTYNMPNGQHTYMHGFLHAMYKYFNKSFVFVIDEINRGDINKILGELFYAIDLGYRGEKGKVKTQYQNLVESGDVFENGFYIPENVYIIGTMNDIDRSVESMDFAIRRRFAWYEINPNKTSEEILKNLEIDNYVSKPDEKSYKILEKLNECISGKDENGKVIDKDALGEMYQIGASYFLRLDKYFNKENENKNESIKNAYQKLWDNHLKGLIYEYVRGKKSGSEIFDKIKNKYDELIKKINTENHSNATK</sequence>
<reference evidence="2" key="1">
    <citation type="journal article" date="2021" name="PeerJ">
        <title>Extensive microbial diversity within the chicken gut microbiome revealed by metagenomics and culture.</title>
        <authorList>
            <person name="Gilroy R."/>
            <person name="Ravi A."/>
            <person name="Getino M."/>
            <person name="Pursley I."/>
            <person name="Horton D.L."/>
            <person name="Alikhan N.F."/>
            <person name="Baker D."/>
            <person name="Gharbi K."/>
            <person name="Hall N."/>
            <person name="Watson M."/>
            <person name="Adriaenssens E.M."/>
            <person name="Foster-Nyarko E."/>
            <person name="Jarju S."/>
            <person name="Secka A."/>
            <person name="Antonio M."/>
            <person name="Oren A."/>
            <person name="Chaudhuri R.R."/>
            <person name="La Ragione R."/>
            <person name="Hildebrand F."/>
            <person name="Pallen M.J."/>
        </authorList>
    </citation>
    <scope>NUCLEOTIDE SEQUENCE</scope>
    <source>
        <strain evidence="2">ChiW4-1371</strain>
    </source>
</reference>
<evidence type="ECO:0000259" key="1">
    <source>
        <dbReference type="Pfam" id="PF07728"/>
    </source>
</evidence>
<dbReference type="GO" id="GO:0005524">
    <property type="term" value="F:ATP binding"/>
    <property type="evidence" value="ECO:0007669"/>
    <property type="project" value="InterPro"/>
</dbReference>
<dbReference type="Gene3D" id="3.40.50.300">
    <property type="entry name" value="P-loop containing nucleotide triphosphate hydrolases"/>
    <property type="match status" value="2"/>
</dbReference>
<evidence type="ECO:0000313" key="2">
    <source>
        <dbReference type="EMBL" id="HIZ89325.1"/>
    </source>
</evidence>
<feature type="domain" description="ATPase dynein-related AAA" evidence="1">
    <location>
        <begin position="340"/>
        <end position="470"/>
    </location>
</feature>
<dbReference type="Proteomes" id="UP000824176">
    <property type="component" value="Unassembled WGS sequence"/>
</dbReference>
<protein>
    <submittedName>
        <fullName evidence="2">AAA family ATPase</fullName>
    </submittedName>
</protein>
<organism evidence="2 3">
    <name type="scientific">Candidatus Mucispirillum faecigallinarum</name>
    <dbReference type="NCBI Taxonomy" id="2838699"/>
    <lineage>
        <taxon>Bacteria</taxon>
        <taxon>Pseudomonadati</taxon>
        <taxon>Deferribacterota</taxon>
        <taxon>Deferribacteres</taxon>
        <taxon>Deferribacterales</taxon>
        <taxon>Mucispirillaceae</taxon>
        <taxon>Mucispirillum</taxon>
    </lineage>
</organism>
<dbReference type="Pfam" id="PF07728">
    <property type="entry name" value="AAA_5"/>
    <property type="match status" value="1"/>
</dbReference>
<dbReference type="EMBL" id="DXAQ01000082">
    <property type="protein sequence ID" value="HIZ89325.1"/>
    <property type="molecule type" value="Genomic_DNA"/>
</dbReference>